<dbReference type="AlphaFoldDB" id="A0A4R5CKW1"/>
<dbReference type="CDD" id="cd10918">
    <property type="entry name" value="CE4_NodB_like_5s_6s"/>
    <property type="match status" value="1"/>
</dbReference>
<sequence>MMLNRIKKYLGLSEPKAIVLMYHRVCNIKTDPWQMAVSPNNFEEHIKMITKSFKVLSLTDLEKQLGQGKIERNSIYVTFDDAYYDNFLYAKPILEKYHCPATFFVPSHFIDKQELFWWDELESIILYFRILPGKLTMNINDTIHHFEFEIEKLTDEIQKKHESWNYQLEPPTNRCKLYINIAELLKPLPYEKIVAALNYIKKWSDFTSNKSVENLLMSSKHLKHLSNNKLFSLGIHTKTHPALANHSFEFQLDEIYGSKQYLSNINHSDINTIAYPHGDYNNETLIAARQNGVALGFTTEEHIITRSSSPLTLGRLWVVNSDELVLKNKIIKML</sequence>
<dbReference type="InterPro" id="IPR051398">
    <property type="entry name" value="Polysacch_Deacetylase"/>
</dbReference>
<feature type="domain" description="NodB homology" evidence="3">
    <location>
        <begin position="73"/>
        <end position="334"/>
    </location>
</feature>
<gene>
    <name evidence="4" type="ORF">E0F76_03755</name>
</gene>
<keyword evidence="5" id="KW-1185">Reference proteome</keyword>
<evidence type="ECO:0000256" key="2">
    <source>
        <dbReference type="ARBA" id="ARBA00022729"/>
    </source>
</evidence>
<reference evidence="4 5" key="1">
    <citation type="submission" date="2019-03" db="EMBL/GenBank/DDBJ databases">
        <title>Flavobacterium AR-3-4 sp. nov. isolated from arctic soil.</title>
        <authorList>
            <person name="Chaudhary D.K."/>
        </authorList>
    </citation>
    <scope>NUCLEOTIDE SEQUENCE [LARGE SCALE GENOMIC DNA]</scope>
    <source>
        <strain evidence="4 5">AR-3-4</strain>
    </source>
</reference>
<protein>
    <recommendedName>
        <fullName evidence="3">NodB homology domain-containing protein</fullName>
    </recommendedName>
</protein>
<accession>A0A4R5CKW1</accession>
<organism evidence="4 5">
    <name type="scientific">Flavobacterium cellulosilyticum</name>
    <dbReference type="NCBI Taxonomy" id="2541731"/>
    <lineage>
        <taxon>Bacteria</taxon>
        <taxon>Pseudomonadati</taxon>
        <taxon>Bacteroidota</taxon>
        <taxon>Flavobacteriia</taxon>
        <taxon>Flavobacteriales</taxon>
        <taxon>Flavobacteriaceae</taxon>
        <taxon>Flavobacterium</taxon>
    </lineage>
</organism>
<dbReference type="GO" id="GO:0005576">
    <property type="term" value="C:extracellular region"/>
    <property type="evidence" value="ECO:0007669"/>
    <property type="project" value="UniProtKB-SubCell"/>
</dbReference>
<dbReference type="RefSeq" id="WP_132001532.1">
    <property type="nucleotide sequence ID" value="NZ_SMFK01000001.1"/>
</dbReference>
<name>A0A4R5CKW1_9FLAO</name>
<dbReference type="Gene3D" id="3.20.20.370">
    <property type="entry name" value="Glycoside hydrolase/deacetylase"/>
    <property type="match status" value="1"/>
</dbReference>
<dbReference type="InterPro" id="IPR011330">
    <property type="entry name" value="Glyco_hydro/deAcase_b/a-brl"/>
</dbReference>
<dbReference type="Proteomes" id="UP000295479">
    <property type="component" value="Unassembled WGS sequence"/>
</dbReference>
<dbReference type="Pfam" id="PF01522">
    <property type="entry name" value="Polysacc_deac_1"/>
    <property type="match status" value="2"/>
</dbReference>
<comment type="subcellular location">
    <subcellularLocation>
        <location evidence="1">Secreted</location>
    </subcellularLocation>
</comment>
<keyword evidence="2" id="KW-0732">Signal</keyword>
<evidence type="ECO:0000256" key="1">
    <source>
        <dbReference type="ARBA" id="ARBA00004613"/>
    </source>
</evidence>
<dbReference type="PANTHER" id="PTHR34216:SF3">
    <property type="entry name" value="POLY-BETA-1,6-N-ACETYL-D-GLUCOSAMINE N-DEACETYLASE"/>
    <property type="match status" value="1"/>
</dbReference>
<evidence type="ECO:0000313" key="5">
    <source>
        <dbReference type="Proteomes" id="UP000295479"/>
    </source>
</evidence>
<dbReference type="GO" id="GO:0005975">
    <property type="term" value="P:carbohydrate metabolic process"/>
    <property type="evidence" value="ECO:0007669"/>
    <property type="project" value="InterPro"/>
</dbReference>
<dbReference type="GO" id="GO:0016810">
    <property type="term" value="F:hydrolase activity, acting on carbon-nitrogen (but not peptide) bonds"/>
    <property type="evidence" value="ECO:0007669"/>
    <property type="project" value="InterPro"/>
</dbReference>
<dbReference type="OrthoDB" id="9778320at2"/>
<dbReference type="SUPFAM" id="SSF88713">
    <property type="entry name" value="Glycoside hydrolase/deacetylase"/>
    <property type="match status" value="1"/>
</dbReference>
<dbReference type="InterPro" id="IPR002509">
    <property type="entry name" value="NODB_dom"/>
</dbReference>
<dbReference type="PROSITE" id="PS51677">
    <property type="entry name" value="NODB"/>
    <property type="match status" value="1"/>
</dbReference>
<evidence type="ECO:0000313" key="4">
    <source>
        <dbReference type="EMBL" id="TDD99846.1"/>
    </source>
</evidence>
<proteinExistence type="predicted"/>
<evidence type="ECO:0000259" key="3">
    <source>
        <dbReference type="PROSITE" id="PS51677"/>
    </source>
</evidence>
<dbReference type="PANTHER" id="PTHR34216">
    <property type="match status" value="1"/>
</dbReference>
<comment type="caution">
    <text evidence="4">The sequence shown here is derived from an EMBL/GenBank/DDBJ whole genome shotgun (WGS) entry which is preliminary data.</text>
</comment>
<dbReference type="EMBL" id="SMFK01000001">
    <property type="protein sequence ID" value="TDD99846.1"/>
    <property type="molecule type" value="Genomic_DNA"/>
</dbReference>